<keyword evidence="2" id="KW-0472">Membrane</keyword>
<organism evidence="3 4">
    <name type="scientific">Granulicella sibirica</name>
    <dbReference type="NCBI Taxonomy" id="2479048"/>
    <lineage>
        <taxon>Bacteria</taxon>
        <taxon>Pseudomonadati</taxon>
        <taxon>Acidobacteriota</taxon>
        <taxon>Terriglobia</taxon>
        <taxon>Terriglobales</taxon>
        <taxon>Acidobacteriaceae</taxon>
        <taxon>Granulicella</taxon>
    </lineage>
</organism>
<dbReference type="AlphaFoldDB" id="A0A4Q0SYU1"/>
<accession>A0A4Q0SYU1</accession>
<feature type="transmembrane region" description="Helical" evidence="2">
    <location>
        <begin position="37"/>
        <end position="57"/>
    </location>
</feature>
<feature type="transmembrane region" description="Helical" evidence="2">
    <location>
        <begin position="240"/>
        <end position="261"/>
    </location>
</feature>
<dbReference type="RefSeq" id="WP_128914532.1">
    <property type="nucleotide sequence ID" value="NZ_RDSM01000003.1"/>
</dbReference>
<feature type="region of interest" description="Disordered" evidence="1">
    <location>
        <begin position="435"/>
        <end position="454"/>
    </location>
</feature>
<dbReference type="EMBL" id="RDSM01000003">
    <property type="protein sequence ID" value="RXH54798.1"/>
    <property type="molecule type" value="Genomic_DNA"/>
</dbReference>
<keyword evidence="4" id="KW-1185">Reference proteome</keyword>
<evidence type="ECO:0000256" key="1">
    <source>
        <dbReference type="SAM" id="MobiDB-lite"/>
    </source>
</evidence>
<feature type="transmembrane region" description="Helical" evidence="2">
    <location>
        <begin position="6"/>
        <end position="25"/>
    </location>
</feature>
<evidence type="ECO:0008006" key="5">
    <source>
        <dbReference type="Google" id="ProtNLM"/>
    </source>
</evidence>
<proteinExistence type="predicted"/>
<dbReference type="Gene3D" id="1.20.120.1630">
    <property type="match status" value="1"/>
</dbReference>
<feature type="transmembrane region" description="Helical" evidence="2">
    <location>
        <begin position="199"/>
        <end position="219"/>
    </location>
</feature>
<reference evidence="4" key="2">
    <citation type="submission" date="2019-02" db="EMBL/GenBank/DDBJ databases">
        <title>Granulicella sibirica sp. nov., a psychrotolerant acidobacterium isolated from an organic soil layer in forested tundra, West Siberia.</title>
        <authorList>
            <person name="Oshkin I.Y."/>
            <person name="Kulichevskaya I.S."/>
            <person name="Rijpstra W.I.C."/>
            <person name="Sinninghe Damste J.S."/>
            <person name="Rakitin A.L."/>
            <person name="Ravin N.V."/>
            <person name="Dedysh S.N."/>
        </authorList>
    </citation>
    <scope>NUCLEOTIDE SEQUENCE [LARGE SCALE GENOMIC DNA]</scope>
    <source>
        <strain evidence="4">AF10</strain>
    </source>
</reference>
<protein>
    <recommendedName>
        <fullName evidence="5">Phospholipid methyltransferase</fullName>
    </recommendedName>
</protein>
<keyword evidence="2" id="KW-1133">Transmembrane helix</keyword>
<evidence type="ECO:0000313" key="3">
    <source>
        <dbReference type="EMBL" id="RXH54798.1"/>
    </source>
</evidence>
<evidence type="ECO:0000256" key="2">
    <source>
        <dbReference type="SAM" id="Phobius"/>
    </source>
</evidence>
<dbReference type="Proteomes" id="UP000289437">
    <property type="component" value="Unassembled WGS sequence"/>
</dbReference>
<name>A0A4Q0SYU1_9BACT</name>
<keyword evidence="2" id="KW-0812">Transmembrane</keyword>
<evidence type="ECO:0000313" key="4">
    <source>
        <dbReference type="Proteomes" id="UP000289437"/>
    </source>
</evidence>
<feature type="transmembrane region" description="Helical" evidence="2">
    <location>
        <begin position="126"/>
        <end position="147"/>
    </location>
</feature>
<feature type="transmembrane region" description="Helical" evidence="2">
    <location>
        <begin position="159"/>
        <end position="179"/>
    </location>
</feature>
<sequence>MTQADWERAAALYLPISLSLIAGLLSRRHPRQFPASLLSLLWTLPSLLALQVLNQHALWWTFAPGSEATLRTMPLEFYLGWAILWGILPSLALPNLNIPATAAILVVADCLLMPLCRAGIHLNHNWLTGEALAVATVLLPSLSIARWTRRKTHLALRATFQLAVAALLFLFLMPELVFALRPGPGWSPLLNLPSLPRQLALQIICLLALPAVAAVMEFAARGNGTPIPYDPPTSLVSSGIYRFSANPIQISCVLVLFAWAALLRNPWLLIPPVVAIAYSAGLATWDESKDLDERFGAAWRAYRAEVHNWVPRWRPFHAGSPARLYIARTCGPCSQIRNWLEARHPVGLEILDAESLPDHSIHRMRYETGGPQGDSATVDGVRAMAQALEHLNLPWALCGLTLRLPGVWQAIQLLTDASGLGPRSLCSYEEFPGNGVQSSMAGSSPAKAAAETAR</sequence>
<comment type="caution">
    <text evidence="3">The sequence shown here is derived from an EMBL/GenBank/DDBJ whole genome shotgun (WGS) entry which is preliminary data.</text>
</comment>
<reference evidence="3 4" key="1">
    <citation type="submission" date="2018-11" db="EMBL/GenBank/DDBJ databases">
        <authorList>
            <person name="Mardanov A.V."/>
            <person name="Ravin N.V."/>
            <person name="Dedysh S.N."/>
        </authorList>
    </citation>
    <scope>NUCLEOTIDE SEQUENCE [LARGE SCALE GENOMIC DNA]</scope>
    <source>
        <strain evidence="3 4">AF10</strain>
    </source>
</reference>
<gene>
    <name evidence="3" type="ORF">GRAN_3902</name>
</gene>
<dbReference type="OrthoDB" id="272002at2"/>